<dbReference type="AlphaFoldDB" id="A0A0P1B048"/>
<keyword evidence="2" id="KW-1185">Reference proteome</keyword>
<evidence type="ECO:0000313" key="2">
    <source>
        <dbReference type="Proteomes" id="UP000054928"/>
    </source>
</evidence>
<dbReference type="Proteomes" id="UP000054928">
    <property type="component" value="Unassembled WGS sequence"/>
</dbReference>
<name>A0A0P1B048_PLAHL</name>
<sequence length="97" mass="10946">MAIIIFFSSGPAEQFREGRSVKKIHLSISKAYLTAYNRAKRASVKCHHHPTVFCRNMDEYASIQTYSPPYLEDPLGINGPINWNIAVSHQKGIIILS</sequence>
<organism evidence="1 2">
    <name type="scientific">Plasmopara halstedii</name>
    <name type="common">Downy mildew of sunflower</name>
    <dbReference type="NCBI Taxonomy" id="4781"/>
    <lineage>
        <taxon>Eukaryota</taxon>
        <taxon>Sar</taxon>
        <taxon>Stramenopiles</taxon>
        <taxon>Oomycota</taxon>
        <taxon>Peronosporomycetes</taxon>
        <taxon>Peronosporales</taxon>
        <taxon>Peronosporaceae</taxon>
        <taxon>Plasmopara</taxon>
    </lineage>
</organism>
<dbReference type="GeneID" id="36398964"/>
<proteinExistence type="predicted"/>
<dbReference type="EMBL" id="CCYD01002371">
    <property type="protein sequence ID" value="CEG47262.1"/>
    <property type="molecule type" value="Genomic_DNA"/>
</dbReference>
<reference evidence="2" key="1">
    <citation type="submission" date="2014-09" db="EMBL/GenBank/DDBJ databases">
        <authorList>
            <person name="Sharma Rahul"/>
            <person name="Thines Marco"/>
        </authorList>
    </citation>
    <scope>NUCLEOTIDE SEQUENCE [LARGE SCALE GENOMIC DNA]</scope>
</reference>
<evidence type="ECO:0000313" key="1">
    <source>
        <dbReference type="EMBL" id="CEG47262.1"/>
    </source>
</evidence>
<accession>A0A0P1B048</accession>
<dbReference type="RefSeq" id="XP_024583631.1">
    <property type="nucleotide sequence ID" value="XM_024718209.1"/>
</dbReference>
<protein>
    <submittedName>
        <fullName evidence="1">Uncharacterized protein</fullName>
    </submittedName>
</protein>